<organism evidence="2 3">
    <name type="scientific">Pleurodeles waltl</name>
    <name type="common">Iberian ribbed newt</name>
    <dbReference type="NCBI Taxonomy" id="8319"/>
    <lineage>
        <taxon>Eukaryota</taxon>
        <taxon>Metazoa</taxon>
        <taxon>Chordata</taxon>
        <taxon>Craniata</taxon>
        <taxon>Vertebrata</taxon>
        <taxon>Euteleostomi</taxon>
        <taxon>Amphibia</taxon>
        <taxon>Batrachia</taxon>
        <taxon>Caudata</taxon>
        <taxon>Salamandroidea</taxon>
        <taxon>Salamandridae</taxon>
        <taxon>Pleurodelinae</taxon>
        <taxon>Pleurodeles</taxon>
    </lineage>
</organism>
<dbReference type="Proteomes" id="UP001066276">
    <property type="component" value="Chromosome 2_2"/>
</dbReference>
<protein>
    <submittedName>
        <fullName evidence="2">Uncharacterized protein</fullName>
    </submittedName>
</protein>
<name>A0AAV7V3M2_PLEWA</name>
<sequence length="104" mass="11724">WSGSTSLVLWFRQWPLGFFSDSCSALEAASLWYAVAWRPLLWSMECTGGHLTDLCCGLDAASLVLWSMQCSGCRISYLCSGLEAVYLVYAVAFRPLHWFMQWPG</sequence>
<reference evidence="2" key="1">
    <citation type="journal article" date="2022" name="bioRxiv">
        <title>Sequencing and chromosome-scale assembly of the giantPleurodeles waltlgenome.</title>
        <authorList>
            <person name="Brown T."/>
            <person name="Elewa A."/>
            <person name="Iarovenko S."/>
            <person name="Subramanian E."/>
            <person name="Araus A.J."/>
            <person name="Petzold A."/>
            <person name="Susuki M."/>
            <person name="Suzuki K.-i.T."/>
            <person name="Hayashi T."/>
            <person name="Toyoda A."/>
            <person name="Oliveira C."/>
            <person name="Osipova E."/>
            <person name="Leigh N.D."/>
            <person name="Simon A."/>
            <person name="Yun M.H."/>
        </authorList>
    </citation>
    <scope>NUCLEOTIDE SEQUENCE</scope>
    <source>
        <strain evidence="2">20211129_DDA</strain>
        <tissue evidence="2">Liver</tissue>
    </source>
</reference>
<dbReference type="AlphaFoldDB" id="A0AAV7V3M2"/>
<evidence type="ECO:0000313" key="2">
    <source>
        <dbReference type="EMBL" id="KAJ1194588.1"/>
    </source>
</evidence>
<feature type="signal peptide" evidence="1">
    <location>
        <begin position="1"/>
        <end position="25"/>
    </location>
</feature>
<keyword evidence="1" id="KW-0732">Signal</keyword>
<comment type="caution">
    <text evidence="2">The sequence shown here is derived from an EMBL/GenBank/DDBJ whole genome shotgun (WGS) entry which is preliminary data.</text>
</comment>
<accession>A0AAV7V3M2</accession>
<proteinExistence type="predicted"/>
<evidence type="ECO:0000256" key="1">
    <source>
        <dbReference type="SAM" id="SignalP"/>
    </source>
</evidence>
<gene>
    <name evidence="2" type="ORF">NDU88_003876</name>
</gene>
<evidence type="ECO:0000313" key="3">
    <source>
        <dbReference type="Proteomes" id="UP001066276"/>
    </source>
</evidence>
<feature type="chain" id="PRO_5043642024" evidence="1">
    <location>
        <begin position="26"/>
        <end position="104"/>
    </location>
</feature>
<keyword evidence="3" id="KW-1185">Reference proteome</keyword>
<dbReference type="EMBL" id="JANPWB010000004">
    <property type="protein sequence ID" value="KAJ1194588.1"/>
    <property type="molecule type" value="Genomic_DNA"/>
</dbReference>
<feature type="non-terminal residue" evidence="2">
    <location>
        <position position="1"/>
    </location>
</feature>
<feature type="non-terminal residue" evidence="2">
    <location>
        <position position="104"/>
    </location>
</feature>